<dbReference type="Proteomes" id="UP000220629">
    <property type="component" value="Unassembled WGS sequence"/>
</dbReference>
<feature type="domain" description="Cupin type-2" evidence="2">
    <location>
        <begin position="58"/>
        <end position="115"/>
    </location>
</feature>
<evidence type="ECO:0000313" key="4">
    <source>
        <dbReference type="Proteomes" id="UP000220629"/>
    </source>
</evidence>
<dbReference type="CDD" id="cd02226">
    <property type="entry name" value="cupin_YdbB-like"/>
    <property type="match status" value="1"/>
</dbReference>
<evidence type="ECO:0000256" key="1">
    <source>
        <dbReference type="SAM" id="MobiDB-lite"/>
    </source>
</evidence>
<evidence type="ECO:0000313" key="3">
    <source>
        <dbReference type="EMBL" id="PEH42104.1"/>
    </source>
</evidence>
<dbReference type="Gene3D" id="2.60.120.10">
    <property type="entry name" value="Jelly Rolls"/>
    <property type="match status" value="1"/>
</dbReference>
<dbReference type="InterPro" id="IPR052044">
    <property type="entry name" value="PKS_Associated_Protein"/>
</dbReference>
<dbReference type="PANTHER" id="PTHR36114:SF1">
    <property type="entry name" value="16.7 KDA PROTEIN IN WHIE LOCUS"/>
    <property type="match status" value="1"/>
</dbReference>
<accession>A0A2A7SEI9</accession>
<dbReference type="Pfam" id="PF07883">
    <property type="entry name" value="Cupin_2"/>
    <property type="match status" value="1"/>
</dbReference>
<proteinExistence type="predicted"/>
<dbReference type="PANTHER" id="PTHR36114">
    <property type="entry name" value="16.7 KDA PROTEIN IN WHIE LOCUS"/>
    <property type="match status" value="1"/>
</dbReference>
<sequence>MSSYATGDSPKHPAATRGQSVTIPLLDKAGRVDGHWQPRVIAEMNDYQFKVAKLLGDFVWHSHADTDETFLVLEGELRIALRDGEIVLRAGEMAVVPRGVEHKPYAAAEVRVLLIEPRGVVNTGDGDKLARTAPNDVWI</sequence>
<gene>
    <name evidence="3" type="ORF">CRM94_08095</name>
</gene>
<dbReference type="EMBL" id="PDDY01000001">
    <property type="protein sequence ID" value="PEH42104.1"/>
    <property type="molecule type" value="Genomic_DNA"/>
</dbReference>
<feature type="region of interest" description="Disordered" evidence="1">
    <location>
        <begin position="1"/>
        <end position="20"/>
    </location>
</feature>
<organism evidence="3 4">
    <name type="scientific">Burkholderia gladioli</name>
    <name type="common">Pseudomonas marginata</name>
    <name type="synonym">Phytomonas marginata</name>
    <dbReference type="NCBI Taxonomy" id="28095"/>
    <lineage>
        <taxon>Bacteria</taxon>
        <taxon>Pseudomonadati</taxon>
        <taxon>Pseudomonadota</taxon>
        <taxon>Betaproteobacteria</taxon>
        <taxon>Burkholderiales</taxon>
        <taxon>Burkholderiaceae</taxon>
        <taxon>Burkholderia</taxon>
    </lineage>
</organism>
<dbReference type="AlphaFoldDB" id="A0A2A7SEI9"/>
<protein>
    <submittedName>
        <fullName evidence="3">Cupin</fullName>
    </submittedName>
</protein>
<evidence type="ECO:0000259" key="2">
    <source>
        <dbReference type="Pfam" id="PF07883"/>
    </source>
</evidence>
<dbReference type="InterPro" id="IPR014710">
    <property type="entry name" value="RmlC-like_jellyroll"/>
</dbReference>
<dbReference type="SUPFAM" id="SSF51182">
    <property type="entry name" value="RmlC-like cupins"/>
    <property type="match status" value="1"/>
</dbReference>
<reference evidence="4" key="1">
    <citation type="submission" date="2017-09" db="EMBL/GenBank/DDBJ databases">
        <title>FDA dAtabase for Regulatory Grade micrObial Sequences (FDA-ARGOS): Supporting development and validation of Infectious Disease Dx tests.</title>
        <authorList>
            <person name="Minogue T."/>
            <person name="Wolcott M."/>
            <person name="Wasieloski L."/>
            <person name="Aguilar W."/>
            <person name="Moore D."/>
            <person name="Tallon L."/>
            <person name="Sadzewicz L."/>
            <person name="Ott S."/>
            <person name="Zhao X."/>
            <person name="Nagaraj S."/>
            <person name="Vavikolanu K."/>
            <person name="Aluvathingal J."/>
            <person name="Nadendla S."/>
            <person name="Sichtig H."/>
        </authorList>
    </citation>
    <scope>NUCLEOTIDE SEQUENCE [LARGE SCALE GENOMIC DNA]</scope>
    <source>
        <strain evidence="4">FDAARGOS_390</strain>
    </source>
</reference>
<name>A0A2A7SEI9_BURGA</name>
<dbReference type="InterPro" id="IPR013096">
    <property type="entry name" value="Cupin_2"/>
</dbReference>
<dbReference type="InterPro" id="IPR011051">
    <property type="entry name" value="RmlC_Cupin_sf"/>
</dbReference>
<comment type="caution">
    <text evidence="3">The sequence shown here is derived from an EMBL/GenBank/DDBJ whole genome shotgun (WGS) entry which is preliminary data.</text>
</comment>
<dbReference type="RefSeq" id="WP_098151889.1">
    <property type="nucleotide sequence ID" value="NZ_CADEQB010000009.1"/>
</dbReference>